<comment type="caution">
    <text evidence="2">The sequence shown here is derived from an EMBL/GenBank/DDBJ whole genome shotgun (WGS) entry which is preliminary data.</text>
</comment>
<name>A0A069P8R7_9BURK</name>
<evidence type="ECO:0000313" key="3">
    <source>
        <dbReference type="Proteomes" id="UP000027439"/>
    </source>
</evidence>
<reference evidence="1" key="1">
    <citation type="journal article" date="2014" name="Int. J. Syst. Evol. Microbiol.">
        <title>Complete genome of a new Firmicutes species belonging to the dominant human colonic microbiota ('Ruminococcus bicirculans') reveals two chromosomes and a selective capacity to utilize plant glucans.</title>
        <authorList>
            <consortium name="NISC Comparative Sequencing Program"/>
            <person name="Wegmann U."/>
            <person name="Louis P."/>
            <person name="Goesmann A."/>
            <person name="Henrissat B."/>
            <person name="Duncan S.H."/>
            <person name="Flint H.J."/>
        </authorList>
    </citation>
    <scope>NUCLEOTIDE SEQUENCE</scope>
    <source>
        <strain evidence="1">CGMCC 1.11013</strain>
    </source>
</reference>
<reference evidence="1" key="4">
    <citation type="submission" date="2024-05" db="EMBL/GenBank/DDBJ databases">
        <authorList>
            <person name="Sun Q."/>
            <person name="Zhou Y."/>
        </authorList>
    </citation>
    <scope>NUCLEOTIDE SEQUENCE</scope>
    <source>
        <strain evidence="1">CGMCC 1.11013</strain>
    </source>
</reference>
<dbReference type="Proteomes" id="UP000597138">
    <property type="component" value="Unassembled WGS sequence"/>
</dbReference>
<evidence type="ECO:0000313" key="1">
    <source>
        <dbReference type="EMBL" id="GGD76383.1"/>
    </source>
</evidence>
<evidence type="ECO:0000313" key="4">
    <source>
        <dbReference type="Proteomes" id="UP000597138"/>
    </source>
</evidence>
<keyword evidence="4" id="KW-1185">Reference proteome</keyword>
<accession>A0A069P8R7</accession>
<reference evidence="4" key="3">
    <citation type="journal article" date="2019" name="Int. J. Syst. Evol. Microbiol.">
        <title>The Global Catalogue of Microorganisms (GCM) 10K type strain sequencing project: providing services to taxonomists for standard genome sequencing and annotation.</title>
        <authorList>
            <consortium name="The Broad Institute Genomics Platform"/>
            <consortium name="The Broad Institute Genome Sequencing Center for Infectious Disease"/>
            <person name="Wu L."/>
            <person name="Ma J."/>
        </authorList>
    </citation>
    <scope>NUCLEOTIDE SEQUENCE [LARGE SCALE GENOMIC DNA]</scope>
    <source>
        <strain evidence="4">CGMCC 1.11013</strain>
    </source>
</reference>
<reference evidence="2 3" key="2">
    <citation type="submission" date="2014-03" db="EMBL/GenBank/DDBJ databases">
        <title>Draft Genome Sequences of Four Burkholderia Strains.</title>
        <authorList>
            <person name="Liu X.Y."/>
            <person name="Li C.X."/>
            <person name="Xu J.H."/>
        </authorList>
    </citation>
    <scope>NUCLEOTIDE SEQUENCE [LARGE SCALE GENOMIC DNA]</scope>
    <source>
        <strain evidence="2 3">R27</strain>
    </source>
</reference>
<protein>
    <submittedName>
        <fullName evidence="2">Uncharacterized protein</fullName>
    </submittedName>
</protein>
<evidence type="ECO:0000313" key="2">
    <source>
        <dbReference type="EMBL" id="KDR37038.1"/>
    </source>
</evidence>
<dbReference type="Proteomes" id="UP000027439">
    <property type="component" value="Unassembled WGS sequence"/>
</dbReference>
<dbReference type="AlphaFoldDB" id="A0A069P8R7"/>
<sequence>MKLVKRTARIYNLRDIVEAPFADWRTQRTFDDFDAVQSAVSQPGGVDPAWNALPDAVHGEARTVA</sequence>
<gene>
    <name evidence="2" type="ORF">BG57_11145</name>
    <name evidence="1" type="ORF">GCM10010985_33660</name>
</gene>
<proteinExistence type="predicted"/>
<organism evidence="2 3">
    <name type="scientific">Caballeronia grimmiae</name>
    <dbReference type="NCBI Taxonomy" id="1071679"/>
    <lineage>
        <taxon>Bacteria</taxon>
        <taxon>Pseudomonadati</taxon>
        <taxon>Pseudomonadota</taxon>
        <taxon>Betaproteobacteria</taxon>
        <taxon>Burkholderiales</taxon>
        <taxon>Burkholderiaceae</taxon>
        <taxon>Caballeronia</taxon>
    </lineage>
</organism>
<dbReference type="EMBL" id="JFHE01000002">
    <property type="protein sequence ID" value="KDR37038.1"/>
    <property type="molecule type" value="Genomic_DNA"/>
</dbReference>
<dbReference type="EMBL" id="BMEG01000005">
    <property type="protein sequence ID" value="GGD76383.1"/>
    <property type="molecule type" value="Genomic_DNA"/>
</dbReference>